<dbReference type="EMBL" id="JAUIQD010000006">
    <property type="protein sequence ID" value="KAK3346136.1"/>
    <property type="molecule type" value="Genomic_DNA"/>
</dbReference>
<dbReference type="PANTHER" id="PTHR44305:SF24">
    <property type="entry name" value="TYROSINE-PROTEIN KINASE C03B1.5-RELATED"/>
    <property type="match status" value="1"/>
</dbReference>
<evidence type="ECO:0000313" key="3">
    <source>
        <dbReference type="Proteomes" id="UP001275084"/>
    </source>
</evidence>
<dbReference type="InterPro" id="IPR053083">
    <property type="entry name" value="TF_kinase-domain_protein"/>
</dbReference>
<proteinExistence type="predicted"/>
<dbReference type="InterPro" id="IPR000719">
    <property type="entry name" value="Prot_kinase_dom"/>
</dbReference>
<evidence type="ECO:0000259" key="1">
    <source>
        <dbReference type="PROSITE" id="PS50011"/>
    </source>
</evidence>
<reference evidence="2" key="1">
    <citation type="journal article" date="2023" name="Mol. Phylogenet. Evol.">
        <title>Genome-scale phylogeny and comparative genomics of the fungal order Sordariales.</title>
        <authorList>
            <person name="Hensen N."/>
            <person name="Bonometti L."/>
            <person name="Westerberg I."/>
            <person name="Brannstrom I.O."/>
            <person name="Guillou S."/>
            <person name="Cros-Aarteil S."/>
            <person name="Calhoun S."/>
            <person name="Haridas S."/>
            <person name="Kuo A."/>
            <person name="Mondo S."/>
            <person name="Pangilinan J."/>
            <person name="Riley R."/>
            <person name="LaButti K."/>
            <person name="Andreopoulos B."/>
            <person name="Lipzen A."/>
            <person name="Chen C."/>
            <person name="Yan M."/>
            <person name="Daum C."/>
            <person name="Ng V."/>
            <person name="Clum A."/>
            <person name="Steindorff A."/>
            <person name="Ohm R.A."/>
            <person name="Martin F."/>
            <person name="Silar P."/>
            <person name="Natvig D.O."/>
            <person name="Lalanne C."/>
            <person name="Gautier V."/>
            <person name="Ament-Velasquez S.L."/>
            <person name="Kruys A."/>
            <person name="Hutchinson M.I."/>
            <person name="Powell A.J."/>
            <person name="Barry K."/>
            <person name="Miller A.N."/>
            <person name="Grigoriev I.V."/>
            <person name="Debuchy R."/>
            <person name="Gladieux P."/>
            <person name="Hiltunen Thoren M."/>
            <person name="Johannesson H."/>
        </authorList>
    </citation>
    <scope>NUCLEOTIDE SEQUENCE</scope>
    <source>
        <strain evidence="2">CBS 955.72</strain>
    </source>
</reference>
<dbReference type="Proteomes" id="UP001275084">
    <property type="component" value="Unassembled WGS sequence"/>
</dbReference>
<dbReference type="AlphaFoldDB" id="A0AAJ0HAV2"/>
<dbReference type="GO" id="GO:0005524">
    <property type="term" value="F:ATP binding"/>
    <property type="evidence" value="ECO:0007669"/>
    <property type="project" value="InterPro"/>
</dbReference>
<dbReference type="SMART" id="SM00220">
    <property type="entry name" value="S_TKc"/>
    <property type="match status" value="1"/>
</dbReference>
<dbReference type="InterPro" id="IPR011009">
    <property type="entry name" value="Kinase-like_dom_sf"/>
</dbReference>
<keyword evidence="2" id="KW-0418">Kinase</keyword>
<reference evidence="2" key="2">
    <citation type="submission" date="2023-06" db="EMBL/GenBank/DDBJ databases">
        <authorList>
            <consortium name="Lawrence Berkeley National Laboratory"/>
            <person name="Haridas S."/>
            <person name="Hensen N."/>
            <person name="Bonometti L."/>
            <person name="Westerberg I."/>
            <person name="Brannstrom I.O."/>
            <person name="Guillou S."/>
            <person name="Cros-Aarteil S."/>
            <person name="Calhoun S."/>
            <person name="Kuo A."/>
            <person name="Mondo S."/>
            <person name="Pangilinan J."/>
            <person name="Riley R."/>
            <person name="Labutti K."/>
            <person name="Andreopoulos B."/>
            <person name="Lipzen A."/>
            <person name="Chen C."/>
            <person name="Yanf M."/>
            <person name="Daum C."/>
            <person name="Ng V."/>
            <person name="Clum A."/>
            <person name="Steindorff A."/>
            <person name="Ohm R."/>
            <person name="Martin F."/>
            <person name="Silar P."/>
            <person name="Natvig D."/>
            <person name="Lalanne C."/>
            <person name="Gautier V."/>
            <person name="Ament-Velasquez S.L."/>
            <person name="Kruys A."/>
            <person name="Hutchinson M.I."/>
            <person name="Powell A.J."/>
            <person name="Barry K."/>
            <person name="Miller A.N."/>
            <person name="Grigoriev I.V."/>
            <person name="Debuchy R."/>
            <person name="Gladieux P."/>
            <person name="Thoren M.H."/>
            <person name="Johannesson H."/>
        </authorList>
    </citation>
    <scope>NUCLEOTIDE SEQUENCE</scope>
    <source>
        <strain evidence="2">CBS 955.72</strain>
    </source>
</reference>
<name>A0AAJ0HAV2_9PEZI</name>
<dbReference type="Gene3D" id="1.10.510.10">
    <property type="entry name" value="Transferase(Phosphotransferase) domain 1"/>
    <property type="match status" value="1"/>
</dbReference>
<dbReference type="PROSITE" id="PS50011">
    <property type="entry name" value="PROTEIN_KINASE_DOM"/>
    <property type="match status" value="1"/>
</dbReference>
<accession>A0AAJ0HAV2</accession>
<organism evidence="2 3">
    <name type="scientific">Lasiosphaeria hispida</name>
    <dbReference type="NCBI Taxonomy" id="260671"/>
    <lineage>
        <taxon>Eukaryota</taxon>
        <taxon>Fungi</taxon>
        <taxon>Dikarya</taxon>
        <taxon>Ascomycota</taxon>
        <taxon>Pezizomycotina</taxon>
        <taxon>Sordariomycetes</taxon>
        <taxon>Sordariomycetidae</taxon>
        <taxon>Sordariales</taxon>
        <taxon>Lasiosphaeriaceae</taxon>
        <taxon>Lasiosphaeria</taxon>
    </lineage>
</organism>
<feature type="domain" description="Protein kinase" evidence="1">
    <location>
        <begin position="122"/>
        <end position="480"/>
    </location>
</feature>
<keyword evidence="2" id="KW-0808">Transferase</keyword>
<dbReference type="SUPFAM" id="SSF56112">
    <property type="entry name" value="Protein kinase-like (PK-like)"/>
    <property type="match status" value="1"/>
</dbReference>
<comment type="caution">
    <text evidence="2">The sequence shown here is derived from an EMBL/GenBank/DDBJ whole genome shotgun (WGS) entry which is preliminary data.</text>
</comment>
<keyword evidence="3" id="KW-1185">Reference proteome</keyword>
<gene>
    <name evidence="2" type="ORF">B0T25DRAFT_269963</name>
</gene>
<protein>
    <submittedName>
        <fullName evidence="2">Kinase-like domain-containing protein</fullName>
    </submittedName>
</protein>
<dbReference type="PANTHER" id="PTHR44305">
    <property type="entry name" value="SI:DKEY-192D15.2-RELATED"/>
    <property type="match status" value="1"/>
</dbReference>
<dbReference type="GO" id="GO:0004672">
    <property type="term" value="F:protein kinase activity"/>
    <property type="evidence" value="ECO:0007669"/>
    <property type="project" value="InterPro"/>
</dbReference>
<evidence type="ECO:0000313" key="2">
    <source>
        <dbReference type="EMBL" id="KAK3346136.1"/>
    </source>
</evidence>
<sequence>MANMLPPGTPNPLATIDNYRKQSATYFQYLRQGRIGEWRELNNQQRARIWRKHQAHLGGIQAYTLDPQRHYHYGIPGSRGPDSGGRYGVYLDSFTDTLTGKMGAAKGGALDVARVLRGHLGLRYRRMQGWGGNGVAVVFEYTPPGPLRRTKFCIAKMSYGAANNPRIQAALQKEKRMMNTFDGSEHMVPELDILANTPQPQQARHLTLITPYYDRGNLGSVIKRADGYAITSRTLWLIFDCLFQMVVALRYPPQHWSDHVAGNPRRERTVAATTPRTAAQAAGISATAAWWKGCAEDWVHFDIDPSNIFVGDYDAAGPHSLVPALKLGDFGNTQDVNAVNDMAPHLLRRTRLLWESRLMGKDEWLTPEQFTSEWDYVRISPKNATEPANIAANYSWKTNLYGIAMVMWCLITRRSPPDGPCPEEMDIGGVPTWTFGNYLNDDYWGNTDANLRELVAKCLCENPADRPDMLRIRFEINRALRGPANGQWPGGEDDNTTRNGLEAQRLWRAYDIPGPRDGRRMQKWLAGKLNSFIGSNLKPR</sequence>